<gene>
    <name evidence="2" type="ORF">FTOL_00123</name>
</gene>
<dbReference type="InterPro" id="IPR032466">
    <property type="entry name" value="Metal_Hydrolase"/>
</dbReference>
<feature type="domain" description="Amidohydrolase-related" evidence="1">
    <location>
        <begin position="68"/>
        <end position="434"/>
    </location>
</feature>
<organism evidence="2 3">
    <name type="scientific">Fusarium torulosum</name>
    <dbReference type="NCBI Taxonomy" id="33205"/>
    <lineage>
        <taxon>Eukaryota</taxon>
        <taxon>Fungi</taxon>
        <taxon>Dikarya</taxon>
        <taxon>Ascomycota</taxon>
        <taxon>Pezizomycotina</taxon>
        <taxon>Sordariomycetes</taxon>
        <taxon>Hypocreomycetidae</taxon>
        <taxon>Hypocreales</taxon>
        <taxon>Nectriaceae</taxon>
        <taxon>Fusarium</taxon>
    </lineage>
</organism>
<dbReference type="PANTHER" id="PTHR43794:SF5">
    <property type="entry name" value="CHLOROHYDROLASE FAMILY PROTEIN"/>
    <property type="match status" value="1"/>
</dbReference>
<evidence type="ECO:0000313" key="3">
    <source>
        <dbReference type="Proteomes" id="UP001187734"/>
    </source>
</evidence>
<dbReference type="GO" id="GO:0016810">
    <property type="term" value="F:hydrolase activity, acting on carbon-nitrogen (but not peptide) bonds"/>
    <property type="evidence" value="ECO:0007669"/>
    <property type="project" value="InterPro"/>
</dbReference>
<evidence type="ECO:0000259" key="1">
    <source>
        <dbReference type="Pfam" id="PF01979"/>
    </source>
</evidence>
<dbReference type="InterPro" id="IPR006680">
    <property type="entry name" value="Amidohydro-rel"/>
</dbReference>
<dbReference type="PANTHER" id="PTHR43794">
    <property type="entry name" value="AMINOHYDROLASE SSNA-RELATED"/>
    <property type="match status" value="1"/>
</dbReference>
<keyword evidence="3" id="KW-1185">Reference proteome</keyword>
<reference evidence="2" key="1">
    <citation type="submission" date="2018-03" db="EMBL/GenBank/DDBJ databases">
        <authorList>
            <person name="Guldener U."/>
        </authorList>
    </citation>
    <scope>NUCLEOTIDE SEQUENCE</scope>
</reference>
<dbReference type="AlphaFoldDB" id="A0AAE8SC35"/>
<proteinExistence type="predicted"/>
<protein>
    <submittedName>
        <fullName evidence="2">Related to cytosine deaminase and related metal-dependent hydrolases</fullName>
    </submittedName>
</protein>
<accession>A0AAE8SC35</accession>
<keyword evidence="2" id="KW-0378">Hydrolase</keyword>
<dbReference type="InterPro" id="IPR011059">
    <property type="entry name" value="Metal-dep_hydrolase_composite"/>
</dbReference>
<dbReference type="SUPFAM" id="SSF51556">
    <property type="entry name" value="Metallo-dependent hydrolases"/>
    <property type="match status" value="1"/>
</dbReference>
<dbReference type="InterPro" id="IPR050287">
    <property type="entry name" value="MTA/SAH_deaminase"/>
</dbReference>
<evidence type="ECO:0000313" key="2">
    <source>
        <dbReference type="EMBL" id="SPJ70395.1"/>
    </source>
</evidence>
<dbReference type="Proteomes" id="UP001187734">
    <property type="component" value="Unassembled WGS sequence"/>
</dbReference>
<sequence>MQSHSSPQSNASVRRTVLKGGKLLVHDANDNIQVREADILIENNLIAKISPDIDDVADAEVINCHMKIISPGFVDTHHHLWQTQLKGRHANELLLEYLASGNLQSSNYTREDLYWGQLGGCLEALNAGTTTVVDHSHINTFQGAASTAISAIVSSGLRSVYAYCATPRVASWSPFEMDADILGPWFLDELQELGKKAPFGDGRVTMGLAFDLWFLPKPMIHDVFKRAREAGIDFATTHAVRNPQIGMNDVIQQVKGFGLLDKHMLLSHANGHPAESIQAVADAGAYISSTPSTELQMSMGYPVCLNNDFPQAQACSSLGIDCHSNQASSIVYEMRMGLQASRAKHHQKFLDQGMAPRHIAKTVQEAFNLGTIQGARAIGKEAQIGSIAEGKLADLAIFDANTPELACAAEQDPVVAIVLHSSIGNVDTVIVDGIVRKRGGKLVDVKVEQSMKDVAKKESLAWSDIADAMRKSRSELLKREAENQNLDEVKKGVIKTFYIDESKLQD</sequence>
<dbReference type="EMBL" id="ONZP01000010">
    <property type="protein sequence ID" value="SPJ70395.1"/>
    <property type="molecule type" value="Genomic_DNA"/>
</dbReference>
<dbReference type="SUPFAM" id="SSF51338">
    <property type="entry name" value="Composite domain of metallo-dependent hydrolases"/>
    <property type="match status" value="1"/>
</dbReference>
<name>A0AAE8SC35_9HYPO</name>
<dbReference type="Gene3D" id="2.30.40.10">
    <property type="entry name" value="Urease, subunit C, domain 1"/>
    <property type="match status" value="1"/>
</dbReference>
<dbReference type="Pfam" id="PF01979">
    <property type="entry name" value="Amidohydro_1"/>
    <property type="match status" value="1"/>
</dbReference>
<comment type="caution">
    <text evidence="2">The sequence shown here is derived from an EMBL/GenBank/DDBJ whole genome shotgun (WGS) entry which is preliminary data.</text>
</comment>
<dbReference type="Gene3D" id="3.20.20.140">
    <property type="entry name" value="Metal-dependent hydrolases"/>
    <property type="match status" value="1"/>
</dbReference>